<proteinExistence type="predicted"/>
<dbReference type="EMBL" id="AZGZ01000038">
    <property type="protein sequence ID" value="KZZ87140.1"/>
    <property type="molecule type" value="Genomic_DNA"/>
</dbReference>
<dbReference type="InterPro" id="IPR036770">
    <property type="entry name" value="Ankyrin_rpt-contain_sf"/>
</dbReference>
<dbReference type="VEuPathDB" id="FungiDB:AAP_05895"/>
<keyword evidence="2" id="KW-1185">Reference proteome</keyword>
<organism evidence="1 2">
    <name type="scientific">Ascosphaera apis ARSEF 7405</name>
    <dbReference type="NCBI Taxonomy" id="392613"/>
    <lineage>
        <taxon>Eukaryota</taxon>
        <taxon>Fungi</taxon>
        <taxon>Dikarya</taxon>
        <taxon>Ascomycota</taxon>
        <taxon>Pezizomycotina</taxon>
        <taxon>Eurotiomycetes</taxon>
        <taxon>Eurotiomycetidae</taxon>
        <taxon>Onygenales</taxon>
        <taxon>Ascosphaeraceae</taxon>
        <taxon>Ascosphaera</taxon>
    </lineage>
</organism>
<dbReference type="Gene3D" id="1.25.40.20">
    <property type="entry name" value="Ankyrin repeat-containing domain"/>
    <property type="match status" value="1"/>
</dbReference>
<dbReference type="AlphaFoldDB" id="A0A166N1B1"/>
<dbReference type="Proteomes" id="UP000242877">
    <property type="component" value="Unassembled WGS sequence"/>
</dbReference>
<dbReference type="SUPFAM" id="SSF48403">
    <property type="entry name" value="Ankyrin repeat"/>
    <property type="match status" value="1"/>
</dbReference>
<accession>A0A166N1B1</accession>
<comment type="caution">
    <text evidence="1">The sequence shown here is derived from an EMBL/GenBank/DDBJ whole genome shotgun (WGS) entry which is preliminary data.</text>
</comment>
<reference evidence="1 2" key="1">
    <citation type="journal article" date="2016" name="Genome Biol. Evol.">
        <title>Divergent and convergent evolution of fungal pathogenicity.</title>
        <authorList>
            <person name="Shang Y."/>
            <person name="Xiao G."/>
            <person name="Zheng P."/>
            <person name="Cen K."/>
            <person name="Zhan S."/>
            <person name="Wang C."/>
        </authorList>
    </citation>
    <scope>NUCLEOTIDE SEQUENCE [LARGE SCALE GENOMIC DNA]</scope>
    <source>
        <strain evidence="1 2">ARSEF 7405</strain>
    </source>
</reference>
<sequence>MAAITSLSAELIIMIARGLDKPADIASFLMSSKMFNLPDVKRLMYTTALEYHDDNGCQLTNYILSTIATKNVRAFKVLSPYGHMSQHVYDADTLTKFFNEGPCSLKREIIWPKTLRGTLYANAWHSTEILSMFNWHEYTTRLTVTDPALDPKVFEAVEQGNVTLYDEITRDYEPNDTILAQLLISSLISGRMDFLQYFMRKEEKRLKGILANHVRQLSDQQSLTVWTVALHTSNTESIQLLLDCYNLSIDECERLTYAHFLTYDENSLSYLFQQYLEVAPNWMIAMILKEPALLKQIMPRLQSLEIKELRRWMNSASRAELGTSRYILLTMHPEVSRQRGIWRRSALDIIYDQHGTQYFPEAEILPHITEESTMVPQGTSYMKLVNFVAAVTFGHANILRKAIPLLFQGKEKLKLTAPNKLYIMNEAIKTARSSKKGVLCLKMLLDAGVVNANDKVGGGRPIDFFCGQDLPVLLELFLEHGARMDIVSSKLFPDFRGDAFLLRTAIDRNSPGCVSVLLNAGARPSGHDLFKRSVSRLLLGLETGDDIVRKCQIAGLIMPFYISLDQGPDWQVLQRDLKAASSESERRTIALDWLRDKIPKRISLSDVS</sequence>
<dbReference type="OrthoDB" id="444631at2759"/>
<evidence type="ECO:0000313" key="1">
    <source>
        <dbReference type="EMBL" id="KZZ87140.1"/>
    </source>
</evidence>
<evidence type="ECO:0000313" key="2">
    <source>
        <dbReference type="Proteomes" id="UP000242877"/>
    </source>
</evidence>
<gene>
    <name evidence="1" type="ORF">AAP_05895</name>
</gene>
<name>A0A166N1B1_9EURO</name>
<protein>
    <submittedName>
        <fullName evidence="1">Ankyrin repeat-containing domain protein</fullName>
    </submittedName>
</protein>